<sequence length="396" mass="41139">MSDMSASPGAPAAQPSRPVLPRLAGPAIGLGVLAALGYGAIAHARRDAATRDLAAYRQSLLPEVRTMRVAASAAPVPLDLPGATEPLETAAIGARASGYVAQRLVDIGTHVRAGQVLAVIHAPEIDQQVQHARAALAQAQADLDLARATAGRSARLIGDGAVSRQNWDTDQLTQKARLAQQQAALAALAEATQHQAYMTLTAPFDGVVTARTVEVGDLVGADGAGQRPLFVVARTDRLRVRVHVPQDWAASIALGMAASVGIPNRPHLVLTGTVARTGHALEAGSRTLPVEIELDNADGRLAAGLYATVRFAVPRPLPVVLIPAEALIFDADGLSVATVDADRRVTLRPVSVGRDYGDRVEITGGLPDGSRLVVNPPSALRTGSQVIPHSDDMKGA</sequence>
<dbReference type="Pfam" id="PF25967">
    <property type="entry name" value="RND-MFP_C"/>
    <property type="match status" value="1"/>
</dbReference>
<comment type="similarity">
    <text evidence="2">Belongs to the membrane fusion protein (MFP) (TC 8.A.1) family.</text>
</comment>
<keyword evidence="5" id="KW-0812">Transmembrane</keyword>
<evidence type="ECO:0000259" key="7">
    <source>
        <dbReference type="Pfam" id="PF25917"/>
    </source>
</evidence>
<dbReference type="Pfam" id="PF25917">
    <property type="entry name" value="BSH_RND"/>
    <property type="match status" value="1"/>
</dbReference>
<keyword evidence="5" id="KW-0472">Membrane</keyword>
<dbReference type="InterPro" id="IPR006143">
    <property type="entry name" value="RND_pump_MFP"/>
</dbReference>
<accession>A0ABZ3DBE2</accession>
<dbReference type="NCBIfam" id="TIGR01730">
    <property type="entry name" value="RND_mfp"/>
    <property type="match status" value="1"/>
</dbReference>
<name>A0ABZ3DBE2_9PROT</name>
<dbReference type="InterPro" id="IPR058627">
    <property type="entry name" value="MdtA-like_C"/>
</dbReference>
<dbReference type="RefSeq" id="WP_342630068.1">
    <property type="nucleotide sequence ID" value="NZ_CP152276.1"/>
</dbReference>
<feature type="transmembrane region" description="Helical" evidence="5">
    <location>
        <begin position="20"/>
        <end position="41"/>
    </location>
</feature>
<feature type="domain" description="Multidrug resistance protein MdtA-like alpha-helical hairpin" evidence="6">
    <location>
        <begin position="129"/>
        <end position="193"/>
    </location>
</feature>
<keyword evidence="5" id="KW-1133">Transmembrane helix</keyword>
<organism evidence="10 11">
    <name type="scientific">Nguyenibacter vanlangensis</name>
    <dbReference type="NCBI Taxonomy" id="1216886"/>
    <lineage>
        <taxon>Bacteria</taxon>
        <taxon>Pseudomonadati</taxon>
        <taxon>Pseudomonadota</taxon>
        <taxon>Alphaproteobacteria</taxon>
        <taxon>Acetobacterales</taxon>
        <taxon>Acetobacteraceae</taxon>
        <taxon>Nguyenibacter</taxon>
    </lineage>
</organism>
<evidence type="ECO:0000256" key="5">
    <source>
        <dbReference type="SAM" id="Phobius"/>
    </source>
</evidence>
<evidence type="ECO:0000256" key="3">
    <source>
        <dbReference type="ARBA" id="ARBA00022448"/>
    </source>
</evidence>
<evidence type="ECO:0000256" key="2">
    <source>
        <dbReference type="ARBA" id="ARBA00009477"/>
    </source>
</evidence>
<evidence type="ECO:0000259" key="9">
    <source>
        <dbReference type="Pfam" id="PF25967"/>
    </source>
</evidence>
<feature type="domain" description="CusB-like beta-barrel" evidence="8">
    <location>
        <begin position="240"/>
        <end position="312"/>
    </location>
</feature>
<feature type="domain" description="Multidrug resistance protein MdtA-like barrel-sandwich hybrid" evidence="7">
    <location>
        <begin position="88"/>
        <end position="221"/>
    </location>
</feature>
<dbReference type="Pfam" id="PF25954">
    <property type="entry name" value="Beta-barrel_RND_2"/>
    <property type="match status" value="1"/>
</dbReference>
<feature type="domain" description="Multidrug resistance protein MdtA-like C-terminal permuted SH3" evidence="9">
    <location>
        <begin position="319"/>
        <end position="375"/>
    </location>
</feature>
<protein>
    <submittedName>
        <fullName evidence="10">Efflux RND transporter periplasmic adaptor subunit</fullName>
    </submittedName>
</protein>
<dbReference type="Gene3D" id="2.40.50.100">
    <property type="match status" value="1"/>
</dbReference>
<reference evidence="10 11" key="1">
    <citation type="submission" date="2024-04" db="EMBL/GenBank/DDBJ databases">
        <title>Complete genome sequence of Nguyenibacter vanlangesis HBCM-1154, a strain capable of nitrogen fixation, IAA production, and phosphorus solubilization isolated from sugarcane soil.</title>
        <authorList>
            <person name="MY HANH P."/>
        </authorList>
    </citation>
    <scope>NUCLEOTIDE SEQUENCE [LARGE SCALE GENOMIC DNA]</scope>
    <source>
        <strain evidence="10 11">HBCM 1154</strain>
    </source>
</reference>
<gene>
    <name evidence="10" type="ORF">AAC691_10860</name>
</gene>
<evidence type="ECO:0000256" key="1">
    <source>
        <dbReference type="ARBA" id="ARBA00004196"/>
    </source>
</evidence>
<dbReference type="Proteomes" id="UP001449795">
    <property type="component" value="Chromosome"/>
</dbReference>
<dbReference type="EMBL" id="CP152276">
    <property type="protein sequence ID" value="XAE44874.1"/>
    <property type="molecule type" value="Genomic_DNA"/>
</dbReference>
<feature type="region of interest" description="Disordered" evidence="4">
    <location>
        <begin position="377"/>
        <end position="396"/>
    </location>
</feature>
<evidence type="ECO:0000313" key="10">
    <source>
        <dbReference type="EMBL" id="XAE44874.1"/>
    </source>
</evidence>
<dbReference type="InterPro" id="IPR058792">
    <property type="entry name" value="Beta-barrel_RND_2"/>
</dbReference>
<keyword evidence="3" id="KW-0813">Transport</keyword>
<comment type="subcellular location">
    <subcellularLocation>
        <location evidence="1">Cell envelope</location>
    </subcellularLocation>
</comment>
<dbReference type="Gene3D" id="1.10.287.470">
    <property type="entry name" value="Helix hairpin bin"/>
    <property type="match status" value="1"/>
</dbReference>
<dbReference type="Pfam" id="PF25876">
    <property type="entry name" value="HH_MFP_RND"/>
    <property type="match status" value="1"/>
</dbReference>
<evidence type="ECO:0000313" key="11">
    <source>
        <dbReference type="Proteomes" id="UP001449795"/>
    </source>
</evidence>
<evidence type="ECO:0000259" key="8">
    <source>
        <dbReference type="Pfam" id="PF25954"/>
    </source>
</evidence>
<dbReference type="SUPFAM" id="SSF111369">
    <property type="entry name" value="HlyD-like secretion proteins"/>
    <property type="match status" value="1"/>
</dbReference>
<proteinExistence type="inferred from homology"/>
<keyword evidence="11" id="KW-1185">Reference proteome</keyword>
<evidence type="ECO:0000256" key="4">
    <source>
        <dbReference type="SAM" id="MobiDB-lite"/>
    </source>
</evidence>
<dbReference type="InterPro" id="IPR058625">
    <property type="entry name" value="MdtA-like_BSH"/>
</dbReference>
<dbReference type="PANTHER" id="PTHR30469">
    <property type="entry name" value="MULTIDRUG RESISTANCE PROTEIN MDTA"/>
    <property type="match status" value="1"/>
</dbReference>
<dbReference type="PANTHER" id="PTHR30469:SF37">
    <property type="entry name" value="RAGD PROTEIN"/>
    <property type="match status" value="1"/>
</dbReference>
<dbReference type="Gene3D" id="2.40.30.170">
    <property type="match status" value="1"/>
</dbReference>
<evidence type="ECO:0000259" key="6">
    <source>
        <dbReference type="Pfam" id="PF25876"/>
    </source>
</evidence>
<dbReference type="Gene3D" id="2.40.420.20">
    <property type="match status" value="1"/>
</dbReference>
<dbReference type="InterPro" id="IPR058624">
    <property type="entry name" value="MdtA-like_HH"/>
</dbReference>